<dbReference type="STRING" id="2880.D7FYS2"/>
<keyword evidence="3" id="KW-1185">Reference proteome</keyword>
<sequence length="737" mass="75577">MKTVLPEFQGTRYARSRLKQTLAHEWARQEYRTGIALGQVDRGMTEMEFVRRRVEGGSLYALLEQESRDYLRVGPFTDADVELLGMSFAQAQASKELPPPAAAPKPDAAAAESVPKSAKSGQEKASKTGQEKGAKAGKQSSGKDAAAAKAGAAAEGGVASWADRLRDFQIDIPASATYDGLASDSSRGGGAADRTDGQVVAEAAQKGGSQQEDDASAWDGIGVDAATVIRHRRQFDLRCRAYEALNTASRNDKTNGLLEKTHRLRQDHAAIVAAKRVTLEGTLQNVRQQLNGREDQLRHVHMEQRGVNPLDTTVVAGLNESEAAIMTRVAEKKVQMAMIIDEANKVVQWEQTAELARREAMHHAADMHGHGGGFAPGSAKERNELVQSMMSQKVNIMLLSTFCKLRGPWLAPSGYVRGKRSVSDGAAGSAVAAAEEKGAEPDPRTAVVSSPSLSVSTAENTAAAAAADDKQGDRPPSGGKDDSGSGGVGEPKSSSSSPTSAAGGNDGAGSGPAAGAGAGVEAKPGKRQIKLRLLPPSEAEPKKEKGDGDPGQDAHRQQPGQQAEGGGDAGAACTGPSYTVAAEGTASRAGDSSGDGFSSMAAVMAMGGKEAAMASLAGARGTGSVREQDGVDAGSKGGDGPAPMDATASTASGNEGGDRDQEDDPKPEARDASSLARRGSPSPAEGDMDKGGAGAGSHSPQHSTPPADAGSLRLSEGGGGVGEDVSNGSNGMDVDTV</sequence>
<evidence type="ECO:0000313" key="3">
    <source>
        <dbReference type="Proteomes" id="UP000002630"/>
    </source>
</evidence>
<feature type="compositionally biased region" description="Polar residues" evidence="1">
    <location>
        <begin position="447"/>
        <end position="460"/>
    </location>
</feature>
<evidence type="ECO:0000313" key="2">
    <source>
        <dbReference type="EMBL" id="CBJ26564.1"/>
    </source>
</evidence>
<name>D7FYS2_ECTSI</name>
<feature type="compositionally biased region" description="Basic and acidic residues" evidence="1">
    <location>
        <begin position="467"/>
        <end position="483"/>
    </location>
</feature>
<feature type="region of interest" description="Disordered" evidence="1">
    <location>
        <begin position="94"/>
        <end position="143"/>
    </location>
</feature>
<protein>
    <submittedName>
        <fullName evidence="2">Uncharacterized protein</fullName>
    </submittedName>
</protein>
<reference evidence="2 3" key="1">
    <citation type="journal article" date="2010" name="Nature">
        <title>The Ectocarpus genome and the independent evolution of multicellularity in brown algae.</title>
        <authorList>
            <person name="Cock J.M."/>
            <person name="Sterck L."/>
            <person name="Rouze P."/>
            <person name="Scornet D."/>
            <person name="Allen A.E."/>
            <person name="Amoutzias G."/>
            <person name="Anthouard V."/>
            <person name="Artiguenave F."/>
            <person name="Aury J.M."/>
            <person name="Badger J.H."/>
            <person name="Beszteri B."/>
            <person name="Billiau K."/>
            <person name="Bonnet E."/>
            <person name="Bothwell J.H."/>
            <person name="Bowler C."/>
            <person name="Boyen C."/>
            <person name="Brownlee C."/>
            <person name="Carrano C.J."/>
            <person name="Charrier B."/>
            <person name="Cho G.Y."/>
            <person name="Coelho S.M."/>
            <person name="Collen J."/>
            <person name="Corre E."/>
            <person name="Da Silva C."/>
            <person name="Delage L."/>
            <person name="Delaroque N."/>
            <person name="Dittami S.M."/>
            <person name="Doulbeau S."/>
            <person name="Elias M."/>
            <person name="Farnham G."/>
            <person name="Gachon C.M."/>
            <person name="Gschloessl B."/>
            <person name="Heesch S."/>
            <person name="Jabbari K."/>
            <person name="Jubin C."/>
            <person name="Kawai H."/>
            <person name="Kimura K."/>
            <person name="Kloareg B."/>
            <person name="Kupper F.C."/>
            <person name="Lang D."/>
            <person name="Le Bail A."/>
            <person name="Leblanc C."/>
            <person name="Lerouge P."/>
            <person name="Lohr M."/>
            <person name="Lopez P.J."/>
            <person name="Martens C."/>
            <person name="Maumus F."/>
            <person name="Michel G."/>
            <person name="Miranda-Saavedra D."/>
            <person name="Morales J."/>
            <person name="Moreau H."/>
            <person name="Motomura T."/>
            <person name="Nagasato C."/>
            <person name="Napoli C.A."/>
            <person name="Nelson D.R."/>
            <person name="Nyvall-Collen P."/>
            <person name="Peters A.F."/>
            <person name="Pommier C."/>
            <person name="Potin P."/>
            <person name="Poulain J."/>
            <person name="Quesneville H."/>
            <person name="Read B."/>
            <person name="Rensing S.A."/>
            <person name="Ritter A."/>
            <person name="Rousvoal S."/>
            <person name="Samanta M."/>
            <person name="Samson G."/>
            <person name="Schroeder D.C."/>
            <person name="Segurens B."/>
            <person name="Strittmatter M."/>
            <person name="Tonon T."/>
            <person name="Tregear J.W."/>
            <person name="Valentin K."/>
            <person name="von Dassow P."/>
            <person name="Yamagishi T."/>
            <person name="Van de Peer Y."/>
            <person name="Wincker P."/>
        </authorList>
    </citation>
    <scope>NUCLEOTIDE SEQUENCE [LARGE SCALE GENOMIC DNA]</scope>
    <source>
        <strain evidence="3">Ec32 / CCAP1310/4</strain>
    </source>
</reference>
<feature type="compositionally biased region" description="Basic and acidic residues" evidence="1">
    <location>
        <begin position="434"/>
        <end position="443"/>
    </location>
</feature>
<feature type="region of interest" description="Disordered" evidence="1">
    <location>
        <begin position="615"/>
        <end position="737"/>
    </location>
</feature>
<dbReference type="EMBL" id="FN648542">
    <property type="protein sequence ID" value="CBJ26564.1"/>
    <property type="molecule type" value="Genomic_DNA"/>
</dbReference>
<dbReference type="OrthoDB" id="10402511at2759"/>
<accession>D7FYS2</accession>
<dbReference type="EMBL" id="FN649758">
    <property type="protein sequence ID" value="CBJ26564.1"/>
    <property type="molecule type" value="Genomic_DNA"/>
</dbReference>
<dbReference type="Proteomes" id="UP000002630">
    <property type="component" value="Linkage Group LG33"/>
</dbReference>
<dbReference type="InParanoid" id="D7FYS2"/>
<gene>
    <name evidence="2" type="ORF">Esi_0035_0028</name>
</gene>
<evidence type="ECO:0000256" key="1">
    <source>
        <dbReference type="SAM" id="MobiDB-lite"/>
    </source>
</evidence>
<dbReference type="AlphaFoldDB" id="D7FYS2"/>
<feature type="compositionally biased region" description="Basic and acidic residues" evidence="1">
    <location>
        <begin position="539"/>
        <end position="556"/>
    </location>
</feature>
<feature type="compositionally biased region" description="Basic and acidic residues" evidence="1">
    <location>
        <begin position="656"/>
        <end position="671"/>
    </location>
</feature>
<organism evidence="2 3">
    <name type="scientific">Ectocarpus siliculosus</name>
    <name type="common">Brown alga</name>
    <name type="synonym">Conferva siliculosa</name>
    <dbReference type="NCBI Taxonomy" id="2880"/>
    <lineage>
        <taxon>Eukaryota</taxon>
        <taxon>Sar</taxon>
        <taxon>Stramenopiles</taxon>
        <taxon>Ochrophyta</taxon>
        <taxon>PX clade</taxon>
        <taxon>Phaeophyceae</taxon>
        <taxon>Ectocarpales</taxon>
        <taxon>Ectocarpaceae</taxon>
        <taxon>Ectocarpus</taxon>
    </lineage>
</organism>
<feature type="compositionally biased region" description="Basic and acidic residues" evidence="1">
    <location>
        <begin position="121"/>
        <end position="134"/>
    </location>
</feature>
<feature type="compositionally biased region" description="Low complexity" evidence="1">
    <location>
        <begin position="490"/>
        <end position="503"/>
    </location>
</feature>
<proteinExistence type="predicted"/>
<feature type="region of interest" description="Disordered" evidence="1">
    <location>
        <begin position="433"/>
        <end position="576"/>
    </location>
</feature>
<feature type="compositionally biased region" description="Gly residues" evidence="1">
    <location>
        <begin position="504"/>
        <end position="518"/>
    </location>
</feature>